<dbReference type="OrthoDB" id="5957866at2"/>
<proteinExistence type="predicted"/>
<organism evidence="1 2">
    <name type="scientific">Luteibacter rhizovicinus DSM 16549</name>
    <dbReference type="NCBI Taxonomy" id="1440763"/>
    <lineage>
        <taxon>Bacteria</taxon>
        <taxon>Pseudomonadati</taxon>
        <taxon>Pseudomonadota</taxon>
        <taxon>Gammaproteobacteria</taxon>
        <taxon>Lysobacterales</taxon>
        <taxon>Rhodanobacteraceae</taxon>
        <taxon>Luteibacter</taxon>
    </lineage>
</organism>
<gene>
    <name evidence="1" type="ORF">BJI69_21655</name>
</gene>
<dbReference type="RefSeq" id="WP_046968768.1">
    <property type="nucleotide sequence ID" value="NZ_CP017480.1"/>
</dbReference>
<protein>
    <submittedName>
        <fullName evidence="1">Uncharacterized protein</fullName>
    </submittedName>
</protein>
<dbReference type="PATRIC" id="fig|1440763.5.peg.3317"/>
<dbReference type="EMBL" id="CP017480">
    <property type="protein sequence ID" value="APG06252.1"/>
    <property type="molecule type" value="Genomic_DNA"/>
</dbReference>
<evidence type="ECO:0000313" key="2">
    <source>
        <dbReference type="Proteomes" id="UP000182987"/>
    </source>
</evidence>
<dbReference type="Proteomes" id="UP000182987">
    <property type="component" value="Chromosome"/>
</dbReference>
<evidence type="ECO:0000313" key="1">
    <source>
        <dbReference type="EMBL" id="APG06252.1"/>
    </source>
</evidence>
<sequence>MSTNNENGTVSRARYYADPDASAHELLNNAAELLQYARGLTELLAEFVHESDTVDCRRMALSLDAVAALTQMGAHCAAEAHARLSWEGSAAKTDTIDTH</sequence>
<dbReference type="KEGG" id="lrz:BJI69_21655"/>
<accession>A0A0G9HD87</accession>
<keyword evidence="2" id="KW-1185">Reference proteome</keyword>
<name>A0A0G9HD87_9GAMM</name>
<dbReference type="AlphaFoldDB" id="A0A0G9HD87"/>
<reference evidence="2" key="1">
    <citation type="submission" date="2016-09" db="EMBL/GenBank/DDBJ databases">
        <authorList>
            <person name="Lysoe E."/>
        </authorList>
    </citation>
    <scope>NUCLEOTIDE SEQUENCE [LARGE SCALE GENOMIC DNA]</scope>
    <source>
        <strain evidence="2">LJ96T</strain>
    </source>
</reference>